<gene>
    <name evidence="3" type="ORF">Tcan_04922</name>
</gene>
<evidence type="ECO:0000313" key="4">
    <source>
        <dbReference type="Proteomes" id="UP000031036"/>
    </source>
</evidence>
<keyword evidence="1" id="KW-0175">Coiled coil</keyword>
<reference evidence="3 4" key="1">
    <citation type="submission" date="2014-11" db="EMBL/GenBank/DDBJ databases">
        <title>Genetic blueprint of the zoonotic pathogen Toxocara canis.</title>
        <authorList>
            <person name="Zhu X.-Q."/>
            <person name="Korhonen P.K."/>
            <person name="Cai H."/>
            <person name="Young N.D."/>
            <person name="Nejsum P."/>
            <person name="von Samson-Himmelstjerna G."/>
            <person name="Boag P.R."/>
            <person name="Tan P."/>
            <person name="Li Q."/>
            <person name="Min J."/>
            <person name="Yang Y."/>
            <person name="Wang X."/>
            <person name="Fang X."/>
            <person name="Hall R.S."/>
            <person name="Hofmann A."/>
            <person name="Sternberg P.W."/>
            <person name="Jex A.R."/>
            <person name="Gasser R.B."/>
        </authorList>
    </citation>
    <scope>NUCLEOTIDE SEQUENCE [LARGE SCALE GENOMIC DNA]</scope>
    <source>
        <strain evidence="3">PN_DK_2014</strain>
    </source>
</reference>
<evidence type="ECO:0000313" key="3">
    <source>
        <dbReference type="EMBL" id="KHN84164.1"/>
    </source>
</evidence>
<sequence>MSDSRGRPLPRQLLRVQRSEPEDGVLRTELRFVVYQQKSELEEEGSAEANTVIQALEALLKKFSEMNDDPSKNKSSFVKGEKSDDWNARAEKRLKALSAKLSTLEHSASRIAPEVASFQVQLQSLLEELDERKRAGQSPSAHLDAKFYEKLLKLRECAARTAVVASTANVSLMFDLLFDNE</sequence>
<protein>
    <submittedName>
        <fullName evidence="3">Uncharacterized protein</fullName>
    </submittedName>
</protein>
<evidence type="ECO:0000256" key="1">
    <source>
        <dbReference type="SAM" id="Coils"/>
    </source>
</evidence>
<name>A0A0B2VS91_TOXCA</name>
<feature type="coiled-coil region" evidence="1">
    <location>
        <begin position="87"/>
        <end position="135"/>
    </location>
</feature>
<feature type="compositionally biased region" description="Low complexity" evidence="2">
    <location>
        <begin position="7"/>
        <end position="16"/>
    </location>
</feature>
<dbReference type="EMBL" id="JPKZ01001041">
    <property type="protein sequence ID" value="KHN84164.1"/>
    <property type="molecule type" value="Genomic_DNA"/>
</dbReference>
<evidence type="ECO:0000256" key="2">
    <source>
        <dbReference type="SAM" id="MobiDB-lite"/>
    </source>
</evidence>
<dbReference type="OrthoDB" id="5837407at2759"/>
<accession>A0A0B2VS91</accession>
<proteinExistence type="predicted"/>
<dbReference type="OMA" id="AVHCLMK"/>
<feature type="region of interest" description="Disordered" evidence="2">
    <location>
        <begin position="1"/>
        <end position="21"/>
    </location>
</feature>
<dbReference type="Proteomes" id="UP000031036">
    <property type="component" value="Unassembled WGS sequence"/>
</dbReference>
<organism evidence="3 4">
    <name type="scientific">Toxocara canis</name>
    <name type="common">Canine roundworm</name>
    <dbReference type="NCBI Taxonomy" id="6265"/>
    <lineage>
        <taxon>Eukaryota</taxon>
        <taxon>Metazoa</taxon>
        <taxon>Ecdysozoa</taxon>
        <taxon>Nematoda</taxon>
        <taxon>Chromadorea</taxon>
        <taxon>Rhabditida</taxon>
        <taxon>Spirurina</taxon>
        <taxon>Ascaridomorpha</taxon>
        <taxon>Ascaridoidea</taxon>
        <taxon>Toxocaridae</taxon>
        <taxon>Toxocara</taxon>
    </lineage>
</organism>
<feature type="region of interest" description="Disordered" evidence="2">
    <location>
        <begin position="64"/>
        <end position="84"/>
    </location>
</feature>
<keyword evidence="4" id="KW-1185">Reference proteome</keyword>
<dbReference type="AlphaFoldDB" id="A0A0B2VS91"/>
<comment type="caution">
    <text evidence="3">The sequence shown here is derived from an EMBL/GenBank/DDBJ whole genome shotgun (WGS) entry which is preliminary data.</text>
</comment>